<dbReference type="InterPro" id="IPR037523">
    <property type="entry name" value="VOC_core"/>
</dbReference>
<keyword evidence="2" id="KW-0223">Dioxygenase</keyword>
<keyword evidence="3" id="KW-1185">Reference proteome</keyword>
<comment type="caution">
    <text evidence="2">The sequence shown here is derived from an EMBL/GenBank/DDBJ whole genome shotgun (WGS) entry which is preliminary data.</text>
</comment>
<evidence type="ECO:0000313" key="3">
    <source>
        <dbReference type="Proteomes" id="UP001501170"/>
    </source>
</evidence>
<reference evidence="2 3" key="1">
    <citation type="journal article" date="2019" name="Int. J. Syst. Evol. Microbiol.">
        <title>The Global Catalogue of Microorganisms (GCM) 10K type strain sequencing project: providing services to taxonomists for standard genome sequencing and annotation.</title>
        <authorList>
            <consortium name="The Broad Institute Genomics Platform"/>
            <consortium name="The Broad Institute Genome Sequencing Center for Infectious Disease"/>
            <person name="Wu L."/>
            <person name="Ma J."/>
        </authorList>
    </citation>
    <scope>NUCLEOTIDE SEQUENCE [LARGE SCALE GENOMIC DNA]</scope>
    <source>
        <strain evidence="2 3">JCM 16227</strain>
    </source>
</reference>
<accession>A0ABN3HPM4</accession>
<name>A0ABN3HPM4_9ACTN</name>
<dbReference type="CDD" id="cd07237">
    <property type="entry name" value="BphC1-RGP6_C_like"/>
    <property type="match status" value="1"/>
</dbReference>
<evidence type="ECO:0000313" key="2">
    <source>
        <dbReference type="EMBL" id="GAA2385114.1"/>
    </source>
</evidence>
<evidence type="ECO:0000259" key="1">
    <source>
        <dbReference type="PROSITE" id="PS51819"/>
    </source>
</evidence>
<dbReference type="Proteomes" id="UP001501170">
    <property type="component" value="Unassembled WGS sequence"/>
</dbReference>
<dbReference type="RefSeq" id="WP_006895410.1">
    <property type="nucleotide sequence ID" value="NZ_BAAARB010000014.1"/>
</dbReference>
<feature type="domain" description="VOC" evidence="1">
    <location>
        <begin position="4"/>
        <end position="119"/>
    </location>
</feature>
<dbReference type="InterPro" id="IPR004360">
    <property type="entry name" value="Glyas_Fos-R_dOase_dom"/>
</dbReference>
<feature type="domain" description="VOC" evidence="1">
    <location>
        <begin position="143"/>
        <end position="260"/>
    </location>
</feature>
<dbReference type="Pfam" id="PF00903">
    <property type="entry name" value="Glyoxalase"/>
    <property type="match status" value="1"/>
</dbReference>
<sequence>MIQELSYVGFGSPRSSDWSTYGPEIVGAMIHSRTPDGTVRLAVDDVDFRICIHPGATDELRYTGWGLANETDLHAFAEHLARRGLSLEWADAPVLRDRGVAELAWFTDPWGLRHELSWGKGATPNSFRAGRTMRGGFVTGDQGLGHIVYQVPDLAEADEFYSGVLGFRLSDRIVSDHFDVRFYHVNGRHHSLALAEAPGHIGVNHLMLEYQHMDDLGRAIDLVEKHRVPVMQTLGRHSNDLMTSTYVGTPSGFQLELGYGGLVVDDLSWIARTYRKPSFWGHRFTEAARTDPPGILTPIATV</sequence>
<protein>
    <submittedName>
        <fullName evidence="2">Iron-dependent extradiol dioxygenase HsaC</fullName>
    </submittedName>
</protein>
<proteinExistence type="predicted"/>
<dbReference type="SUPFAM" id="SSF54593">
    <property type="entry name" value="Glyoxalase/Bleomycin resistance protein/Dihydroxybiphenyl dioxygenase"/>
    <property type="match status" value="2"/>
</dbReference>
<keyword evidence="2" id="KW-0560">Oxidoreductase</keyword>
<dbReference type="Gene3D" id="3.10.180.10">
    <property type="entry name" value="2,3-Dihydroxybiphenyl 1,2-Dioxygenase, domain 1"/>
    <property type="match status" value="2"/>
</dbReference>
<organism evidence="2 3">
    <name type="scientific">Gordonia cholesterolivorans</name>
    <dbReference type="NCBI Taxonomy" id="559625"/>
    <lineage>
        <taxon>Bacteria</taxon>
        <taxon>Bacillati</taxon>
        <taxon>Actinomycetota</taxon>
        <taxon>Actinomycetes</taxon>
        <taxon>Mycobacteriales</taxon>
        <taxon>Gordoniaceae</taxon>
        <taxon>Gordonia</taxon>
    </lineage>
</organism>
<dbReference type="InterPro" id="IPR029068">
    <property type="entry name" value="Glyas_Bleomycin-R_OHBP_Dase"/>
</dbReference>
<dbReference type="GO" id="GO:0051213">
    <property type="term" value="F:dioxygenase activity"/>
    <property type="evidence" value="ECO:0007669"/>
    <property type="project" value="UniProtKB-KW"/>
</dbReference>
<dbReference type="CDD" id="cd07252">
    <property type="entry name" value="BphC1-RGP6_N_like"/>
    <property type="match status" value="1"/>
</dbReference>
<dbReference type="EMBL" id="BAAARB010000014">
    <property type="protein sequence ID" value="GAA2385114.1"/>
    <property type="molecule type" value="Genomic_DNA"/>
</dbReference>
<dbReference type="PROSITE" id="PS51819">
    <property type="entry name" value="VOC"/>
    <property type="match status" value="2"/>
</dbReference>
<gene>
    <name evidence="2" type="primary">hsaC_1</name>
    <name evidence="2" type="ORF">GCM10009855_26690</name>
</gene>